<comment type="similarity">
    <text evidence="7">Belongs to the binding-protein-dependent transport system permease family.</text>
</comment>
<keyword evidence="4 7" id="KW-0812">Transmembrane</keyword>
<comment type="caution">
    <text evidence="9">The sequence shown here is derived from an EMBL/GenBank/DDBJ whole genome shotgun (WGS) entry which is preliminary data.</text>
</comment>
<name>A0ABS1IXD0_9FIRM</name>
<evidence type="ECO:0000256" key="6">
    <source>
        <dbReference type="ARBA" id="ARBA00023136"/>
    </source>
</evidence>
<feature type="transmembrane region" description="Helical" evidence="7">
    <location>
        <begin position="208"/>
        <end position="229"/>
    </location>
</feature>
<evidence type="ECO:0000313" key="9">
    <source>
        <dbReference type="EMBL" id="MBK5896309.1"/>
    </source>
</evidence>
<feature type="transmembrane region" description="Helical" evidence="7">
    <location>
        <begin position="48"/>
        <end position="68"/>
    </location>
</feature>
<dbReference type="Pfam" id="PF00528">
    <property type="entry name" value="BPD_transp_1"/>
    <property type="match status" value="1"/>
</dbReference>
<dbReference type="PROSITE" id="PS50928">
    <property type="entry name" value="ABC_TM1"/>
    <property type="match status" value="1"/>
</dbReference>
<keyword evidence="3" id="KW-1003">Cell membrane</keyword>
<evidence type="ECO:0000313" key="10">
    <source>
        <dbReference type="Proteomes" id="UP000604730"/>
    </source>
</evidence>
<keyword evidence="5 7" id="KW-1133">Transmembrane helix</keyword>
<dbReference type="PANTHER" id="PTHR43744">
    <property type="entry name" value="ABC TRANSPORTER PERMEASE PROTEIN MG189-RELATED-RELATED"/>
    <property type="match status" value="1"/>
</dbReference>
<feature type="transmembrane region" description="Helical" evidence="7">
    <location>
        <begin position="75"/>
        <end position="96"/>
    </location>
</feature>
<feature type="transmembrane region" description="Helical" evidence="7">
    <location>
        <begin position="108"/>
        <end position="129"/>
    </location>
</feature>
<dbReference type="Gene3D" id="1.10.3720.10">
    <property type="entry name" value="MetI-like"/>
    <property type="match status" value="1"/>
</dbReference>
<dbReference type="InterPro" id="IPR035906">
    <property type="entry name" value="MetI-like_sf"/>
</dbReference>
<keyword evidence="10" id="KW-1185">Reference proteome</keyword>
<keyword evidence="6 7" id="KW-0472">Membrane</keyword>
<gene>
    <name evidence="9" type="ORF">JJN12_00700</name>
</gene>
<evidence type="ECO:0000256" key="1">
    <source>
        <dbReference type="ARBA" id="ARBA00004651"/>
    </source>
</evidence>
<accession>A0ABS1IXD0</accession>
<keyword evidence="2 7" id="KW-0813">Transport</keyword>
<dbReference type="Proteomes" id="UP000604730">
    <property type="component" value="Unassembled WGS sequence"/>
</dbReference>
<evidence type="ECO:0000256" key="3">
    <source>
        <dbReference type="ARBA" id="ARBA00022475"/>
    </source>
</evidence>
<evidence type="ECO:0000259" key="8">
    <source>
        <dbReference type="PROSITE" id="PS50928"/>
    </source>
</evidence>
<organism evidence="9 10">
    <name type="scientific">Catonella massiliensis</name>
    <dbReference type="NCBI Taxonomy" id="2799636"/>
    <lineage>
        <taxon>Bacteria</taxon>
        <taxon>Bacillati</taxon>
        <taxon>Bacillota</taxon>
        <taxon>Clostridia</taxon>
        <taxon>Lachnospirales</taxon>
        <taxon>Lachnospiraceae</taxon>
        <taxon>Catonella</taxon>
    </lineage>
</organism>
<dbReference type="InterPro" id="IPR000515">
    <property type="entry name" value="MetI-like"/>
</dbReference>
<dbReference type="EMBL" id="JAEPRJ010000001">
    <property type="protein sequence ID" value="MBK5896309.1"/>
    <property type="molecule type" value="Genomic_DNA"/>
</dbReference>
<protein>
    <submittedName>
        <fullName evidence="9">Carbohydrate ABC transporter permease</fullName>
    </submittedName>
</protein>
<evidence type="ECO:0000256" key="7">
    <source>
        <dbReference type="RuleBase" id="RU363032"/>
    </source>
</evidence>
<dbReference type="PANTHER" id="PTHR43744:SF2">
    <property type="entry name" value="ARABINOOLIGOSACCHARIDES TRANSPORT SYSTEM PERMEASE PROTEIN ARAQ"/>
    <property type="match status" value="1"/>
</dbReference>
<dbReference type="SUPFAM" id="SSF161098">
    <property type="entry name" value="MetI-like"/>
    <property type="match status" value="1"/>
</dbReference>
<reference evidence="9 10" key="1">
    <citation type="submission" date="2021-01" db="EMBL/GenBank/DDBJ databases">
        <title>Isolation and description of Catonella massiliensis sp. nov., a novel Catonella species, isolated from a stable periodontitis subject.</title>
        <authorList>
            <person name="Antezack A."/>
            <person name="Boxberger M."/>
            <person name="La Scola B."/>
            <person name="Monnet-Corti V."/>
        </authorList>
    </citation>
    <scope>NUCLEOTIDE SEQUENCE [LARGE SCALE GENOMIC DNA]</scope>
    <source>
        <strain evidence="9 10">Marseille-Q4567</strain>
    </source>
</reference>
<dbReference type="CDD" id="cd06261">
    <property type="entry name" value="TM_PBP2"/>
    <property type="match status" value="1"/>
</dbReference>
<comment type="subcellular location">
    <subcellularLocation>
        <location evidence="1 7">Cell membrane</location>
        <topology evidence="1 7">Multi-pass membrane protein</topology>
    </subcellularLocation>
</comment>
<evidence type="ECO:0000256" key="2">
    <source>
        <dbReference type="ARBA" id="ARBA00022448"/>
    </source>
</evidence>
<feature type="domain" description="ABC transmembrane type-1" evidence="8">
    <location>
        <begin position="44"/>
        <end position="229"/>
    </location>
</feature>
<proteinExistence type="inferred from homology"/>
<evidence type="ECO:0000256" key="5">
    <source>
        <dbReference type="ARBA" id="ARBA00022989"/>
    </source>
</evidence>
<feature type="transmembrane region" description="Helical" evidence="7">
    <location>
        <begin position="150"/>
        <end position="172"/>
    </location>
</feature>
<sequence>MACAATNTSVEIMRGKLIPGGYLIENFKSLIHNQNLGRAFFNSVRNSVILTLLSMVICSIAGYGFEVYHQKSKDVLFTVLLTAMMLPFVATMIPLFTMFSKVGLVNTWPAFVLPGLATPFLIMMFRQAARSFPKEIIEAARMDGLSEVGIFFTMFVPTMRSTYGAAITVTFMNTWNSYLWPKVIFQKNEATTMPMLVANLLGGYTVDYGMLMLGVLIATIPTAVVFFILQKQFAEGITGAIK</sequence>
<evidence type="ECO:0000256" key="4">
    <source>
        <dbReference type="ARBA" id="ARBA00022692"/>
    </source>
</evidence>